<evidence type="ECO:0000313" key="5">
    <source>
        <dbReference type="Proteomes" id="UP001218412"/>
    </source>
</evidence>
<organism evidence="4 5">
    <name type="scientific">Paracoccus stylophorae</name>
    <dbReference type="NCBI Taxonomy" id="659350"/>
    <lineage>
        <taxon>Bacteria</taxon>
        <taxon>Pseudomonadati</taxon>
        <taxon>Pseudomonadota</taxon>
        <taxon>Alphaproteobacteria</taxon>
        <taxon>Rhodobacterales</taxon>
        <taxon>Paracoccaceae</taxon>
        <taxon>Paracoccus</taxon>
    </lineage>
</organism>
<evidence type="ECO:0000256" key="2">
    <source>
        <dbReference type="ARBA" id="ARBA00013346"/>
    </source>
</evidence>
<dbReference type="CDD" id="cd02440">
    <property type="entry name" value="AdoMet_MTases"/>
    <property type="match status" value="1"/>
</dbReference>
<dbReference type="SUPFAM" id="SSF53335">
    <property type="entry name" value="S-adenosyl-L-methionine-dependent methyltransferases"/>
    <property type="match status" value="1"/>
</dbReference>
<dbReference type="Proteomes" id="UP001218412">
    <property type="component" value="Chromosome"/>
</dbReference>
<dbReference type="PANTHER" id="PTHR11579">
    <property type="entry name" value="PROTEIN-L-ISOASPARTATE O-METHYLTRANSFERASE"/>
    <property type="match status" value="1"/>
</dbReference>
<dbReference type="InterPro" id="IPR000682">
    <property type="entry name" value="PCMT"/>
</dbReference>
<dbReference type="Pfam" id="PF01135">
    <property type="entry name" value="PCMT"/>
    <property type="match status" value="1"/>
</dbReference>
<comment type="similarity">
    <text evidence="1">Belongs to the methyltransferase superfamily. L-isoaspartyl/D-aspartyl protein methyltransferase family.</text>
</comment>
<gene>
    <name evidence="4" type="ORF">JHW45_12845</name>
</gene>
<proteinExistence type="inferred from homology"/>
<dbReference type="Gene3D" id="3.40.50.150">
    <property type="entry name" value="Vaccinia Virus protein VP39"/>
    <property type="match status" value="1"/>
</dbReference>
<keyword evidence="5" id="KW-1185">Reference proteome</keyword>
<dbReference type="PANTHER" id="PTHR11579:SF18">
    <property type="entry name" value="PROTEIN-L-ISOASPARTATE O-METHYLTRANSFERASE"/>
    <property type="match status" value="1"/>
</dbReference>
<dbReference type="RefSeq" id="WP_272858011.1">
    <property type="nucleotide sequence ID" value="NZ_CP067134.1"/>
</dbReference>
<evidence type="ECO:0000256" key="1">
    <source>
        <dbReference type="ARBA" id="ARBA00005369"/>
    </source>
</evidence>
<reference evidence="4 5" key="1">
    <citation type="submission" date="2021-01" db="EMBL/GenBank/DDBJ databases">
        <title>Biogeographic distribution of Paracoccus.</title>
        <authorList>
            <person name="Hollensteiner J."/>
            <person name="Leineberger J."/>
            <person name="Brinkhoff T."/>
            <person name="Daniel R."/>
        </authorList>
    </citation>
    <scope>NUCLEOTIDE SEQUENCE [LARGE SCALE GENOMIC DNA]</scope>
    <source>
        <strain evidence="4 5">LMG25392</strain>
    </source>
</reference>
<dbReference type="EMBL" id="CP067134">
    <property type="protein sequence ID" value="WCR09952.1"/>
    <property type="molecule type" value="Genomic_DNA"/>
</dbReference>
<protein>
    <recommendedName>
        <fullName evidence="2">Protein-L-isoaspartate O-methyltransferase</fullName>
    </recommendedName>
    <alternativeName>
        <fullName evidence="3">Protein L-isoaspartyl methyltransferase</fullName>
    </alternativeName>
</protein>
<evidence type="ECO:0000313" key="4">
    <source>
        <dbReference type="EMBL" id="WCR09952.1"/>
    </source>
</evidence>
<accession>A0ABY7SVG5</accession>
<evidence type="ECO:0000256" key="3">
    <source>
        <dbReference type="ARBA" id="ARBA00030757"/>
    </source>
</evidence>
<name>A0ABY7SVG5_9RHOB</name>
<dbReference type="InterPro" id="IPR029063">
    <property type="entry name" value="SAM-dependent_MTases_sf"/>
</dbReference>
<sequence>MTDYAARRTMMVDTQVRPSDVTKFPVIEAMLAIPREDFVPPSRRSVAYSGKNLDIGHGRVMLEPRTLAKMVDFLDIQPDDLVLDLACGYGYSSAVMARMAEAVVAIEDHEELAAEAERRLSEAGVFNVAVLSGPLAQGAPKQGPYDVILIGGAVEEVPPAIVEQLKEGGRIAALFLEGALGVVRIGHNLNGRVSWRYAFNAHAPLLDGFSRERGFSL</sequence>